<sequence>MSLIGFNQLKHPEIIIDESQMNIDDLGFGSKGKHPEIVEVTVSIDVKDDLTVDV</sequence>
<dbReference type="Proteomes" id="UP000290909">
    <property type="component" value="Chromosome"/>
</dbReference>
<proteinExistence type="predicted"/>
<gene>
    <name evidence="1" type="ORF">NCTC10172_00236</name>
</gene>
<dbReference type="EMBL" id="LR215050">
    <property type="protein sequence ID" value="VEU82228.1"/>
    <property type="molecule type" value="Genomic_DNA"/>
</dbReference>
<evidence type="ECO:0000313" key="1">
    <source>
        <dbReference type="EMBL" id="VEU82228.1"/>
    </source>
</evidence>
<accession>A0A449BIG7</accession>
<dbReference type="KEGG" id="ahk:NCTC10172_00236"/>
<dbReference type="AlphaFoldDB" id="A0A449BIG7"/>
<organism evidence="1 2">
    <name type="scientific">Acholeplasma hippikon</name>
    <dbReference type="NCBI Taxonomy" id="264636"/>
    <lineage>
        <taxon>Bacteria</taxon>
        <taxon>Bacillati</taxon>
        <taxon>Mycoplasmatota</taxon>
        <taxon>Mollicutes</taxon>
        <taxon>Acholeplasmatales</taxon>
        <taxon>Acholeplasmataceae</taxon>
        <taxon>Acholeplasma</taxon>
    </lineage>
</organism>
<protein>
    <submittedName>
        <fullName evidence="1">Uncharacterized protein</fullName>
    </submittedName>
</protein>
<reference evidence="1 2" key="1">
    <citation type="submission" date="2019-01" db="EMBL/GenBank/DDBJ databases">
        <authorList>
            <consortium name="Pathogen Informatics"/>
        </authorList>
    </citation>
    <scope>NUCLEOTIDE SEQUENCE [LARGE SCALE GENOMIC DNA]</scope>
    <source>
        <strain evidence="1 2">NCTC10172</strain>
    </source>
</reference>
<name>A0A449BIG7_9MOLU</name>
<keyword evidence="2" id="KW-1185">Reference proteome</keyword>
<evidence type="ECO:0000313" key="2">
    <source>
        <dbReference type="Proteomes" id="UP000290909"/>
    </source>
</evidence>